<organism evidence="3 4">
    <name type="scientific">Oleoguttula mirabilis</name>
    <dbReference type="NCBI Taxonomy" id="1507867"/>
    <lineage>
        <taxon>Eukaryota</taxon>
        <taxon>Fungi</taxon>
        <taxon>Dikarya</taxon>
        <taxon>Ascomycota</taxon>
        <taxon>Pezizomycotina</taxon>
        <taxon>Dothideomycetes</taxon>
        <taxon>Dothideomycetidae</taxon>
        <taxon>Mycosphaerellales</taxon>
        <taxon>Teratosphaeriaceae</taxon>
        <taxon>Oleoguttula</taxon>
    </lineage>
</organism>
<feature type="region of interest" description="Disordered" evidence="1">
    <location>
        <begin position="147"/>
        <end position="176"/>
    </location>
</feature>
<evidence type="ECO:0000256" key="1">
    <source>
        <dbReference type="SAM" id="MobiDB-lite"/>
    </source>
</evidence>
<keyword evidence="4" id="KW-1185">Reference proteome</keyword>
<keyword evidence="2" id="KW-0472">Membrane</keyword>
<keyword evidence="2" id="KW-0812">Transmembrane</keyword>
<name>A0AAV9JZX6_9PEZI</name>
<feature type="transmembrane region" description="Helical" evidence="2">
    <location>
        <begin position="59"/>
        <end position="82"/>
    </location>
</feature>
<keyword evidence="2" id="KW-1133">Transmembrane helix</keyword>
<protein>
    <submittedName>
        <fullName evidence="3">Uncharacterized protein</fullName>
    </submittedName>
</protein>
<dbReference type="NCBIfam" id="TIGR01571">
    <property type="entry name" value="A_thal_Cys_rich"/>
    <property type="match status" value="1"/>
</dbReference>
<evidence type="ECO:0000313" key="4">
    <source>
        <dbReference type="Proteomes" id="UP001324427"/>
    </source>
</evidence>
<accession>A0AAV9JZX6</accession>
<dbReference type="PANTHER" id="PTHR15907">
    <property type="entry name" value="DUF614 FAMILY PROTEIN-RELATED"/>
    <property type="match status" value="1"/>
</dbReference>
<gene>
    <name evidence="3" type="ORF">LTR36_000321</name>
</gene>
<comment type="caution">
    <text evidence="3">The sequence shown here is derived from an EMBL/GenBank/DDBJ whole genome shotgun (WGS) entry which is preliminary data.</text>
</comment>
<sequence>MSPSDIDEGEEWRNGLCSHWCGGSCGVCWASCCCGCFVFGRTSQRLEKFPDTNTHHFNLFSGSCAILYAGLHVHLGWLPVLLQRQELRQKFGIKGNGYTDCLASYCCQPCTLAQMEMEMKDRAATAETVGNTQEVGYVTREHGMVYSPPAESATQGHPDDDAAPRPAPEMVKQGGQPTVVNAPASEKQVAVTTSPVPAALEEHRAMHTPHPGEPVTHW</sequence>
<proteinExistence type="predicted"/>
<reference evidence="3 4" key="1">
    <citation type="submission" date="2021-11" db="EMBL/GenBank/DDBJ databases">
        <title>Black yeast isolated from Biological Soil Crust.</title>
        <authorList>
            <person name="Kurbessoian T."/>
        </authorList>
    </citation>
    <scope>NUCLEOTIDE SEQUENCE [LARGE SCALE GENOMIC DNA]</scope>
    <source>
        <strain evidence="3 4">CCFEE 5522</strain>
    </source>
</reference>
<evidence type="ECO:0000256" key="2">
    <source>
        <dbReference type="SAM" id="Phobius"/>
    </source>
</evidence>
<dbReference type="EMBL" id="JAVFHQ010000001">
    <property type="protein sequence ID" value="KAK4550742.1"/>
    <property type="molecule type" value="Genomic_DNA"/>
</dbReference>
<dbReference type="Pfam" id="PF04749">
    <property type="entry name" value="PLAC8"/>
    <property type="match status" value="1"/>
</dbReference>
<dbReference type="InterPro" id="IPR006461">
    <property type="entry name" value="PLAC_motif_containing"/>
</dbReference>
<evidence type="ECO:0000313" key="3">
    <source>
        <dbReference type="EMBL" id="KAK4550742.1"/>
    </source>
</evidence>
<dbReference type="AlphaFoldDB" id="A0AAV9JZX6"/>
<dbReference type="Proteomes" id="UP001324427">
    <property type="component" value="Unassembled WGS sequence"/>
</dbReference>